<organism evidence="1 2">
    <name type="scientific">Leptotrichia wadei</name>
    <dbReference type="NCBI Taxonomy" id="157687"/>
    <lineage>
        <taxon>Bacteria</taxon>
        <taxon>Fusobacteriati</taxon>
        <taxon>Fusobacteriota</taxon>
        <taxon>Fusobacteriia</taxon>
        <taxon>Fusobacteriales</taxon>
        <taxon>Leptotrichiaceae</taxon>
        <taxon>Leptotrichia</taxon>
    </lineage>
</organism>
<protein>
    <submittedName>
        <fullName evidence="1">Uncharacterized protein</fullName>
    </submittedName>
</protein>
<sequence length="61" mass="7334">MDVELNAIIYYMQKGWTPKDFSDIENENMWHYYVVAYEIAQEQKREEFNKYARLGVMGYGG</sequence>
<dbReference type="Proteomes" id="UP000321944">
    <property type="component" value="Chromosome"/>
</dbReference>
<proteinExistence type="predicted"/>
<evidence type="ECO:0000313" key="1">
    <source>
        <dbReference type="EMBL" id="BBM54073.1"/>
    </source>
</evidence>
<gene>
    <name evidence="1" type="ORF">JMUB3936_0351</name>
</gene>
<dbReference type="EMBL" id="AP019841">
    <property type="protein sequence ID" value="BBM54073.1"/>
    <property type="molecule type" value="Genomic_DNA"/>
</dbReference>
<accession>A0A510KVA6</accession>
<evidence type="ECO:0000313" key="2">
    <source>
        <dbReference type="Proteomes" id="UP000321944"/>
    </source>
</evidence>
<dbReference type="AlphaFoldDB" id="A0A510KVA6"/>
<dbReference type="OrthoDB" id="80978at2"/>
<name>A0A510KVA6_9FUSO</name>
<dbReference type="RefSeq" id="WP_147002917.1">
    <property type="nucleotide sequence ID" value="NZ_AP019841.1"/>
</dbReference>
<reference evidence="1 2" key="1">
    <citation type="submission" date="2019-07" db="EMBL/GenBank/DDBJ databases">
        <title>Complete Genome Sequence of Leptotrichia wadei Strain JMUB3936.</title>
        <authorList>
            <person name="Watanabe S."/>
            <person name="Cui L."/>
        </authorList>
    </citation>
    <scope>NUCLEOTIDE SEQUENCE [LARGE SCALE GENOMIC DNA]</scope>
    <source>
        <strain evidence="1 2">JMUB3936</strain>
    </source>
</reference>